<feature type="compositionally biased region" description="Basic residues" evidence="1">
    <location>
        <begin position="19"/>
        <end position="32"/>
    </location>
</feature>
<evidence type="ECO:0000313" key="3">
    <source>
        <dbReference type="EMBL" id="ABS01778.1"/>
    </source>
</evidence>
<accession>A6W4N9</accession>
<dbReference type="eggNOG" id="COG0523">
    <property type="taxonomic scope" value="Bacteria"/>
</dbReference>
<dbReference type="HOGENOM" id="CLU_452547_0_0_11"/>
<evidence type="ECO:0000256" key="1">
    <source>
        <dbReference type="SAM" id="MobiDB-lite"/>
    </source>
</evidence>
<dbReference type="STRING" id="266940.Krad_0288"/>
<keyword evidence="4" id="KW-1185">Reference proteome</keyword>
<dbReference type="SUPFAM" id="SSF90002">
    <property type="entry name" value="Hypothetical protein YjiA, C-terminal domain"/>
    <property type="match status" value="1"/>
</dbReference>
<feature type="compositionally biased region" description="Gly residues" evidence="1">
    <location>
        <begin position="207"/>
        <end position="220"/>
    </location>
</feature>
<feature type="region of interest" description="Disordered" evidence="1">
    <location>
        <begin position="569"/>
        <end position="603"/>
    </location>
</feature>
<feature type="region of interest" description="Disordered" evidence="1">
    <location>
        <begin position="1"/>
        <end position="232"/>
    </location>
</feature>
<feature type="compositionally biased region" description="Basic and acidic residues" evidence="1">
    <location>
        <begin position="174"/>
        <end position="188"/>
    </location>
</feature>
<dbReference type="PANTHER" id="PTHR43603:SF1">
    <property type="entry name" value="ZINC-REGULATED GTPASE METALLOPROTEIN ACTIVATOR 1"/>
    <property type="match status" value="1"/>
</dbReference>
<gene>
    <name evidence="3" type="ordered locus">Krad_0288</name>
</gene>
<dbReference type="AlphaFoldDB" id="A6W4N9"/>
<dbReference type="Proteomes" id="UP000001116">
    <property type="component" value="Chromosome"/>
</dbReference>
<dbReference type="KEGG" id="kra:Krad_0288"/>
<organism evidence="3 4">
    <name type="scientific">Kineococcus radiotolerans (strain ATCC BAA-149 / DSM 14245 / SRS30216)</name>
    <dbReference type="NCBI Taxonomy" id="266940"/>
    <lineage>
        <taxon>Bacteria</taxon>
        <taxon>Bacillati</taxon>
        <taxon>Actinomycetota</taxon>
        <taxon>Actinomycetes</taxon>
        <taxon>Kineosporiales</taxon>
        <taxon>Kineosporiaceae</taxon>
        <taxon>Kineococcus</taxon>
    </lineage>
</organism>
<feature type="domain" description="CobW C-terminal" evidence="2">
    <location>
        <begin position="475"/>
        <end position="566"/>
    </location>
</feature>
<dbReference type="Gene3D" id="3.40.50.300">
    <property type="entry name" value="P-loop containing nucleotide triphosphate hydrolases"/>
    <property type="match status" value="1"/>
</dbReference>
<dbReference type="PANTHER" id="PTHR43603">
    <property type="entry name" value="COBW DOMAIN-CONTAINING PROTEIN DDB_G0274527"/>
    <property type="match status" value="1"/>
</dbReference>
<proteinExistence type="predicted"/>
<dbReference type="EMBL" id="CP000750">
    <property type="protein sequence ID" value="ABS01778.1"/>
    <property type="molecule type" value="Genomic_DNA"/>
</dbReference>
<reference evidence="4" key="1">
    <citation type="journal article" date="2008" name="PLoS ONE">
        <title>Survival in nuclear waste, extreme resistance, and potential applications gleaned from the genome sequence of Kineococcus radiotolerans SRS30216.</title>
        <authorList>
            <person name="Bagwell C.E."/>
            <person name="Bhat S."/>
            <person name="Hawkins G.M."/>
            <person name="Smith B.W."/>
            <person name="Biswas T."/>
            <person name="Hoover T.R."/>
            <person name="Saunders E."/>
            <person name="Han C.S."/>
            <person name="Tsodikov O.V."/>
            <person name="Shimkets L.J."/>
        </authorList>
    </citation>
    <scope>NUCLEOTIDE SEQUENCE [LARGE SCALE GENOMIC DNA]</scope>
    <source>
        <strain evidence="4">ATCC BAA-149 / DSM 14245 / SRS30216</strain>
    </source>
</reference>
<dbReference type="InterPro" id="IPR003495">
    <property type="entry name" value="CobW/HypB/UreG_nucleotide-bd"/>
</dbReference>
<feature type="compositionally biased region" description="Basic residues" evidence="1">
    <location>
        <begin position="52"/>
        <end position="64"/>
    </location>
</feature>
<dbReference type="SMART" id="SM00833">
    <property type="entry name" value="CobW_C"/>
    <property type="match status" value="1"/>
</dbReference>
<dbReference type="Pfam" id="PF07683">
    <property type="entry name" value="CobW_C"/>
    <property type="match status" value="1"/>
</dbReference>
<dbReference type="Pfam" id="PF02492">
    <property type="entry name" value="cobW"/>
    <property type="match status" value="1"/>
</dbReference>
<evidence type="ECO:0000313" key="4">
    <source>
        <dbReference type="Proteomes" id="UP000001116"/>
    </source>
</evidence>
<dbReference type="InterPro" id="IPR011629">
    <property type="entry name" value="CobW-like_C"/>
</dbReference>
<dbReference type="InterPro" id="IPR027417">
    <property type="entry name" value="P-loop_NTPase"/>
</dbReference>
<name>A6W4N9_KINRD</name>
<sequence>MRTYLIYRRNRETGPAPRLRPRRLPRQGRGHRVPVQLDPRGAPRPADPGVGGRRHLPGVRRRRLGGQPPVLDRQRPGPGHRGARGEVPAPLRARLTPRSRVDPRRLRRRDPVAQRGGRVAQTRQGSADPLQRRGGLGGGEVAQPHQPPRPRGGPGELHADAQAGVGGGRRPGVQRHEDEVARAAHDVPRPVQQTGFARGDEHPAPGRGRGGGGAGHGSSRGRGTANVTLDENRSHVEVSVSPVLPITVLTSVHPLQRDLATGTVFCDVPGAAVLRYDLTPDGLRRVVSDFGGVVEDVVVPLEHACAGCAQREDVLPTVAAIAAGGRWSTLVLVPPVGSDPTPLVAALCADEDLREAVAVRGVVTVVDAATLVEDLLGDALLSERGLATHDDDERAVGEALAGQLDEADLVLAAGTADDRARTLLAHLCGPAVPVLELEGADGAQVLAPLGAGRCTGARADLLTVRRPPVPDTSGVWTIELTSRGTLHPDRLLDRVEDLGAGRLRARGTFRLTSRPGTVCAWNGAGGQLSIGETGPWSPGGRSTHLVVTGTEPAERERVRRAFADVLATPDEEAAGHGDPGEDGFEAWLGPRSGHASAAPLVVE</sequence>
<evidence type="ECO:0000259" key="2">
    <source>
        <dbReference type="SMART" id="SM00833"/>
    </source>
</evidence>
<dbReference type="InterPro" id="IPR051927">
    <property type="entry name" value="Zn_Chap_cDPG_Synth"/>
</dbReference>
<feature type="compositionally biased region" description="Basic and acidic residues" evidence="1">
    <location>
        <begin position="99"/>
        <end position="112"/>
    </location>
</feature>
<protein>
    <submittedName>
        <fullName evidence="3">Cobalamin synthesis CobW domain protein</fullName>
    </submittedName>
</protein>